<keyword evidence="1" id="KW-0677">Repeat</keyword>
<sequence>MYRSLFSRSFSYSIRNSQLRNSNLSLIFDLPTYGENTVAAKLGQTFSRNRCTYVGYKEVVEESVQAKIVNALSLGDRSTASSLLQDVSCKDSVLRADDFLDILKYCARLPDPLFVMETWRTMQLKEVSMSGKCYLLITRALCKGGYIEEVFNLINNLSENSDIYPVLPMYNNLLHVCVETHSVNHVIKCLDLMEKQMVGKNEATYMQLLKFAVLQQKLSAVYDIWKECNKYYNPSIIVLNRFICSFANLGDLSAAYAVLQHMLGLLLQGGSIVQTNSKGSPYTQRLDIPIPSYTALNLENVNIDNQTIVPSVVEHCNEVGTQASDIMQLCTFDFKKHEVGNVGTDVLSRCVSVPVLQVLRASFNSVIYACAQAKNSSLAEHIILQMQNLGVKPSSSTYVGFMRAVVKDKGAQAGIELLKSMQNKNVQPCDSIFAAISIGCSLELKVDLAESYLDQMSHSPVVYPYNSCLEACKILDQPERATRILAKMRHKELRPNIRTYELMFSLFGFVNAPYESGDVQSHLDAAKRISAIEADMLKNGFQHSSLSIANLLRALGAERMINELMHYLRVAERNFSFYQKESITLIYNAVLHSLVKAEETQLAAETFRTMINYGYQPDLATYTTMIDCCSIVGGFKYACALVSLMIRNGFCPQGATYTALTKILLENVHLKNKDFVGALNLLDMACSEDIQLDILLFNTILREAFYQKKLVVIELVLQRMHEKKILPDPTTCSYVFRAYVARGRYSTALEALQVLSMRMILEDGSSLEEMRSAYEQQFILAEDMEADSRIIELFKDRKDNLASGLLNLRWCAIAGHAISWSPDQSLWAKRLLKSYGCGKRGSFIVDKKLSDTYVSLQRRTIKLLKHTYLLRESHGSRQWGRVKRRKKVSQLYGSRKLRRKLAQLVGSRKRDSSVKCVSTGKRSKKPSRLKFDKRLQISQVLERR</sequence>
<dbReference type="PANTHER" id="PTHR47859">
    <property type="entry name" value="PENTATRICOPEPTIDE REPEAT-CONTAINING PROTEIN"/>
    <property type="match status" value="1"/>
</dbReference>
<keyword evidence="4" id="KW-1185">Reference proteome</keyword>
<dbReference type="InterPro" id="IPR011990">
    <property type="entry name" value="TPR-like_helical_dom_sf"/>
</dbReference>
<feature type="repeat" description="PPR" evidence="2">
    <location>
        <begin position="618"/>
        <end position="652"/>
    </location>
</feature>
<evidence type="ECO:0000256" key="2">
    <source>
        <dbReference type="PROSITE-ProRule" id="PRU00708"/>
    </source>
</evidence>
<dbReference type="PANTHER" id="PTHR47859:SF1">
    <property type="entry name" value="PENTATRICOPEPTIDE REPEAT-CONTAINING PROTEIN"/>
    <property type="match status" value="1"/>
</dbReference>
<reference evidence="3" key="2">
    <citation type="submission" date="2023-05" db="EMBL/GenBank/DDBJ databases">
        <authorList>
            <person name="Schelkunov M.I."/>
        </authorList>
    </citation>
    <scope>NUCLEOTIDE SEQUENCE</scope>
    <source>
        <strain evidence="3">Hsosn_3</strain>
        <tissue evidence="3">Leaf</tissue>
    </source>
</reference>
<protein>
    <submittedName>
        <fullName evidence="3">Pentatricopeptide repeat-containing protein</fullName>
    </submittedName>
</protein>
<dbReference type="Gene3D" id="1.25.40.10">
    <property type="entry name" value="Tetratricopeptide repeat domain"/>
    <property type="match status" value="5"/>
</dbReference>
<comment type="caution">
    <text evidence="3">The sequence shown here is derived from an EMBL/GenBank/DDBJ whole genome shotgun (WGS) entry which is preliminary data.</text>
</comment>
<proteinExistence type="predicted"/>
<dbReference type="NCBIfam" id="TIGR00756">
    <property type="entry name" value="PPR"/>
    <property type="match status" value="3"/>
</dbReference>
<dbReference type="PROSITE" id="PS51375">
    <property type="entry name" value="PPR"/>
    <property type="match status" value="3"/>
</dbReference>
<feature type="repeat" description="PPR" evidence="2">
    <location>
        <begin position="359"/>
        <end position="393"/>
    </location>
</feature>
<dbReference type="InterPro" id="IPR002885">
    <property type="entry name" value="PPR_rpt"/>
</dbReference>
<reference evidence="3" key="1">
    <citation type="submission" date="2023-02" db="EMBL/GenBank/DDBJ databases">
        <title>Genome of toxic invasive species Heracleum sosnowskyi carries increased number of genes despite the absence of recent whole-genome duplications.</title>
        <authorList>
            <person name="Schelkunov M."/>
            <person name="Shtratnikova V."/>
            <person name="Makarenko M."/>
            <person name="Klepikova A."/>
            <person name="Omelchenko D."/>
            <person name="Novikova G."/>
            <person name="Obukhova E."/>
            <person name="Bogdanov V."/>
            <person name="Penin A."/>
            <person name="Logacheva M."/>
        </authorList>
    </citation>
    <scope>NUCLEOTIDE SEQUENCE</scope>
    <source>
        <strain evidence="3">Hsosn_3</strain>
        <tissue evidence="3">Leaf</tissue>
    </source>
</reference>
<dbReference type="Pfam" id="PF13041">
    <property type="entry name" value="PPR_2"/>
    <property type="match status" value="1"/>
</dbReference>
<evidence type="ECO:0000256" key="1">
    <source>
        <dbReference type="ARBA" id="ARBA00022737"/>
    </source>
</evidence>
<dbReference type="AlphaFoldDB" id="A0AAD8IWJ7"/>
<feature type="repeat" description="PPR" evidence="2">
    <location>
        <begin position="583"/>
        <end position="617"/>
    </location>
</feature>
<gene>
    <name evidence="3" type="ORF">POM88_012032</name>
</gene>
<dbReference type="Pfam" id="PF13812">
    <property type="entry name" value="PPR_3"/>
    <property type="match status" value="3"/>
</dbReference>
<organism evidence="3 4">
    <name type="scientific">Heracleum sosnowskyi</name>
    <dbReference type="NCBI Taxonomy" id="360622"/>
    <lineage>
        <taxon>Eukaryota</taxon>
        <taxon>Viridiplantae</taxon>
        <taxon>Streptophyta</taxon>
        <taxon>Embryophyta</taxon>
        <taxon>Tracheophyta</taxon>
        <taxon>Spermatophyta</taxon>
        <taxon>Magnoliopsida</taxon>
        <taxon>eudicotyledons</taxon>
        <taxon>Gunneridae</taxon>
        <taxon>Pentapetalae</taxon>
        <taxon>asterids</taxon>
        <taxon>campanulids</taxon>
        <taxon>Apiales</taxon>
        <taxon>Apiaceae</taxon>
        <taxon>Apioideae</taxon>
        <taxon>apioid superclade</taxon>
        <taxon>Tordylieae</taxon>
        <taxon>Tordyliinae</taxon>
        <taxon>Heracleum</taxon>
    </lineage>
</organism>
<dbReference type="Proteomes" id="UP001237642">
    <property type="component" value="Unassembled WGS sequence"/>
</dbReference>
<name>A0AAD8IWJ7_9APIA</name>
<evidence type="ECO:0000313" key="4">
    <source>
        <dbReference type="Proteomes" id="UP001237642"/>
    </source>
</evidence>
<evidence type="ECO:0000313" key="3">
    <source>
        <dbReference type="EMBL" id="KAK1392976.1"/>
    </source>
</evidence>
<dbReference type="EMBL" id="JAUIZM010000003">
    <property type="protein sequence ID" value="KAK1392976.1"/>
    <property type="molecule type" value="Genomic_DNA"/>
</dbReference>
<accession>A0AAD8IWJ7</accession>